<reference evidence="5 6" key="2">
    <citation type="submission" date="2018-11" db="EMBL/GenBank/DDBJ databases">
        <authorList>
            <consortium name="Pathogen Informatics"/>
        </authorList>
    </citation>
    <scope>NUCLEOTIDE SEQUENCE [LARGE SCALE GENOMIC DNA]</scope>
</reference>
<dbReference type="InterPro" id="IPR018247">
    <property type="entry name" value="EF_Hand_1_Ca_BS"/>
</dbReference>
<protein>
    <submittedName>
        <fullName evidence="7">Calmodulin</fullName>
    </submittedName>
</protein>
<gene>
    <name evidence="5" type="ORF">ASIM_LOCUS20038</name>
</gene>
<keyword evidence="1" id="KW-0479">Metal-binding</keyword>
<reference evidence="7" key="1">
    <citation type="submission" date="2017-02" db="UniProtKB">
        <authorList>
            <consortium name="WormBaseParasite"/>
        </authorList>
    </citation>
    <scope>IDENTIFICATION</scope>
</reference>
<accession>A0A0M3KI38</accession>
<dbReference type="InterPro" id="IPR051581">
    <property type="entry name" value="Ca-bind"/>
</dbReference>
<dbReference type="CDD" id="cd00051">
    <property type="entry name" value="EFh"/>
    <property type="match status" value="1"/>
</dbReference>
<keyword evidence="2" id="KW-0677">Repeat</keyword>
<dbReference type="PANTHER" id="PTHR34524">
    <property type="entry name" value="CALCYPHOSIN"/>
    <property type="match status" value="1"/>
</dbReference>
<dbReference type="GO" id="GO:0005509">
    <property type="term" value="F:calcium ion binding"/>
    <property type="evidence" value="ECO:0007669"/>
    <property type="project" value="InterPro"/>
</dbReference>
<dbReference type="InterPro" id="IPR011992">
    <property type="entry name" value="EF-hand-dom_pair"/>
</dbReference>
<dbReference type="InterPro" id="IPR002048">
    <property type="entry name" value="EF_hand_dom"/>
</dbReference>
<dbReference type="PANTHER" id="PTHR34524:SF6">
    <property type="entry name" value="CALCYPHOSINE LIKE"/>
    <property type="match status" value="1"/>
</dbReference>
<evidence type="ECO:0000256" key="3">
    <source>
        <dbReference type="ARBA" id="ARBA00022837"/>
    </source>
</evidence>
<dbReference type="SMART" id="SM00054">
    <property type="entry name" value="EFh"/>
    <property type="match status" value="2"/>
</dbReference>
<proteinExistence type="predicted"/>
<name>A0A0M3KI38_ANISI</name>
<evidence type="ECO:0000259" key="4">
    <source>
        <dbReference type="PROSITE" id="PS50222"/>
    </source>
</evidence>
<dbReference type="WBParaSite" id="ASIM_0002065501-mRNA-1">
    <property type="protein sequence ID" value="ASIM_0002065501-mRNA-1"/>
    <property type="gene ID" value="ASIM_0002065501"/>
</dbReference>
<organism evidence="7">
    <name type="scientific">Anisakis simplex</name>
    <name type="common">Herring worm</name>
    <dbReference type="NCBI Taxonomy" id="6269"/>
    <lineage>
        <taxon>Eukaryota</taxon>
        <taxon>Metazoa</taxon>
        <taxon>Ecdysozoa</taxon>
        <taxon>Nematoda</taxon>
        <taxon>Chromadorea</taxon>
        <taxon>Rhabditida</taxon>
        <taxon>Spirurina</taxon>
        <taxon>Ascaridomorpha</taxon>
        <taxon>Ascaridoidea</taxon>
        <taxon>Anisakidae</taxon>
        <taxon>Anisakis</taxon>
        <taxon>Anisakis simplex complex</taxon>
    </lineage>
</organism>
<evidence type="ECO:0000313" key="5">
    <source>
        <dbReference type="EMBL" id="VDK73882.1"/>
    </source>
</evidence>
<evidence type="ECO:0000313" key="6">
    <source>
        <dbReference type="Proteomes" id="UP000267096"/>
    </source>
</evidence>
<dbReference type="PROSITE" id="PS50222">
    <property type="entry name" value="EF_HAND_2"/>
    <property type="match status" value="3"/>
</dbReference>
<sequence length="132" mass="15016">MNESVFCDEELKQRALKAIQQTNDPIEKLRLQCLARGSAGIKQFARAFLIMDDNENKQLDLDEFTKGVRNFGLEISDDDIKTIFTTIDKNLTGTIDFDEFLRSLRPPMSEARVKLIELAFNKLDKTGDGKVS</sequence>
<dbReference type="AlphaFoldDB" id="A0A0M3KI38"/>
<evidence type="ECO:0000313" key="7">
    <source>
        <dbReference type="WBParaSite" id="ASIM_0002065501-mRNA-1"/>
    </source>
</evidence>
<dbReference type="Gene3D" id="1.10.238.10">
    <property type="entry name" value="EF-hand"/>
    <property type="match status" value="1"/>
</dbReference>
<keyword evidence="3" id="KW-0106">Calcium</keyword>
<feature type="domain" description="EF-hand" evidence="4">
    <location>
        <begin position="111"/>
        <end position="132"/>
    </location>
</feature>
<dbReference type="OrthoDB" id="444540at2759"/>
<keyword evidence="6" id="KW-1185">Reference proteome</keyword>
<dbReference type="PROSITE" id="PS00018">
    <property type="entry name" value="EF_HAND_1"/>
    <property type="match status" value="1"/>
</dbReference>
<dbReference type="SUPFAM" id="SSF47473">
    <property type="entry name" value="EF-hand"/>
    <property type="match status" value="1"/>
</dbReference>
<evidence type="ECO:0000256" key="2">
    <source>
        <dbReference type="ARBA" id="ARBA00022737"/>
    </source>
</evidence>
<dbReference type="Proteomes" id="UP000267096">
    <property type="component" value="Unassembled WGS sequence"/>
</dbReference>
<evidence type="ECO:0000256" key="1">
    <source>
        <dbReference type="ARBA" id="ARBA00022723"/>
    </source>
</evidence>
<dbReference type="EMBL" id="UYRR01038555">
    <property type="protein sequence ID" value="VDK73882.1"/>
    <property type="molecule type" value="Genomic_DNA"/>
</dbReference>
<feature type="domain" description="EF-hand" evidence="4">
    <location>
        <begin position="75"/>
        <end position="110"/>
    </location>
</feature>
<dbReference type="Pfam" id="PF13499">
    <property type="entry name" value="EF-hand_7"/>
    <property type="match status" value="1"/>
</dbReference>
<feature type="domain" description="EF-hand" evidence="4">
    <location>
        <begin position="39"/>
        <end position="74"/>
    </location>
</feature>